<evidence type="ECO:0000256" key="1">
    <source>
        <dbReference type="HAMAP-Rule" id="MF_00095"/>
    </source>
</evidence>
<dbReference type="Gene3D" id="2.40.50.580">
    <property type="match status" value="1"/>
</dbReference>
<dbReference type="Pfam" id="PF17746">
    <property type="entry name" value="SfsA_N"/>
    <property type="match status" value="1"/>
</dbReference>
<accession>A0A327WRG3</accession>
<dbReference type="Proteomes" id="UP000249203">
    <property type="component" value="Unassembled WGS sequence"/>
</dbReference>
<dbReference type="PANTHER" id="PTHR30545:SF2">
    <property type="entry name" value="SUGAR FERMENTATION STIMULATION PROTEIN A"/>
    <property type="match status" value="1"/>
</dbReference>
<dbReference type="PANTHER" id="PTHR30545">
    <property type="entry name" value="SUGAR FERMENTATION STIMULATION PROTEIN A"/>
    <property type="match status" value="1"/>
</dbReference>
<dbReference type="InterPro" id="IPR005224">
    <property type="entry name" value="SfsA"/>
</dbReference>
<evidence type="ECO:0000259" key="3">
    <source>
        <dbReference type="Pfam" id="PF17746"/>
    </source>
</evidence>
<name>A0A327WRG3_9GAMM</name>
<evidence type="ECO:0000313" key="5">
    <source>
        <dbReference type="Proteomes" id="UP000249203"/>
    </source>
</evidence>
<dbReference type="InterPro" id="IPR041465">
    <property type="entry name" value="SfsA_N"/>
</dbReference>
<comment type="caution">
    <text evidence="4">The sequence shown here is derived from an EMBL/GenBank/DDBJ whole genome shotgun (WGS) entry which is preliminary data.</text>
</comment>
<dbReference type="Gene3D" id="3.40.1350.60">
    <property type="match status" value="1"/>
</dbReference>
<dbReference type="EMBL" id="QLMD01000012">
    <property type="protein sequence ID" value="RAJ94971.1"/>
    <property type="molecule type" value="Genomic_DNA"/>
</dbReference>
<proteinExistence type="inferred from homology"/>
<protein>
    <recommendedName>
        <fullName evidence="1">Sugar fermentation stimulation protein homolog</fullName>
    </recommendedName>
</protein>
<dbReference type="GO" id="GO:0003677">
    <property type="term" value="F:DNA binding"/>
    <property type="evidence" value="ECO:0007669"/>
    <property type="project" value="InterPro"/>
</dbReference>
<feature type="domain" description="SfsA N-terminal OB" evidence="3">
    <location>
        <begin position="48"/>
        <end position="115"/>
    </location>
</feature>
<feature type="domain" description="Sugar fermentation stimulation protein C-terminal" evidence="2">
    <location>
        <begin position="118"/>
        <end position="257"/>
    </location>
</feature>
<evidence type="ECO:0000259" key="2">
    <source>
        <dbReference type="Pfam" id="PF03749"/>
    </source>
</evidence>
<dbReference type="AlphaFoldDB" id="A0A327WRG3"/>
<organism evidence="4 5">
    <name type="scientific">Aliidiomarina maris</name>
    <dbReference type="NCBI Taxonomy" id="531312"/>
    <lineage>
        <taxon>Bacteria</taxon>
        <taxon>Pseudomonadati</taxon>
        <taxon>Pseudomonadota</taxon>
        <taxon>Gammaproteobacteria</taxon>
        <taxon>Alteromonadales</taxon>
        <taxon>Idiomarinaceae</taxon>
        <taxon>Aliidiomarina</taxon>
    </lineage>
</organism>
<dbReference type="FunFam" id="2.40.50.580:FF:000001">
    <property type="entry name" value="Sugar fermentation stimulation protein A"/>
    <property type="match status" value="1"/>
</dbReference>
<dbReference type="HAMAP" id="MF_00095">
    <property type="entry name" value="SfsA"/>
    <property type="match status" value="1"/>
</dbReference>
<reference evidence="4 5" key="1">
    <citation type="submission" date="2018-06" db="EMBL/GenBank/DDBJ databases">
        <title>Genomic Encyclopedia of Type Strains, Phase III (KMG-III): the genomes of soil and plant-associated and newly described type strains.</title>
        <authorList>
            <person name="Whitman W."/>
        </authorList>
    </citation>
    <scope>NUCLEOTIDE SEQUENCE [LARGE SCALE GENOMIC DNA]</scope>
    <source>
        <strain evidence="4 5">CGMCC 1.15366</strain>
    </source>
</reference>
<dbReference type="CDD" id="cd22359">
    <property type="entry name" value="SfsA-like_bacterial"/>
    <property type="match status" value="1"/>
</dbReference>
<dbReference type="Pfam" id="PF03749">
    <property type="entry name" value="SfsA"/>
    <property type="match status" value="1"/>
</dbReference>
<dbReference type="InterPro" id="IPR040452">
    <property type="entry name" value="SfsA_C"/>
</dbReference>
<dbReference type="FunFam" id="3.40.1350.60:FF:000001">
    <property type="entry name" value="Sugar fermentation stimulation protein A"/>
    <property type="match status" value="1"/>
</dbReference>
<gene>
    <name evidence="1" type="primary">sfsA</name>
    <name evidence="4" type="ORF">B0I24_11257</name>
</gene>
<evidence type="ECO:0000313" key="4">
    <source>
        <dbReference type="EMBL" id="RAJ94971.1"/>
    </source>
</evidence>
<dbReference type="NCBIfam" id="TIGR00230">
    <property type="entry name" value="sfsA"/>
    <property type="match status" value="1"/>
</dbReference>
<comment type="similarity">
    <text evidence="1">Belongs to the SfsA family.</text>
</comment>
<sequence>MLLASGLTPEHGQASVVHASPIVHIATHYTTKRLKMQFQPPLESATLIRRYKRFLADVQTADGELLTIHCPNTGAMTGCAEPGYTVWYSTSTNAKRKYPHTWELAYTPNQNWIVINTQRANQLAQEALGDGKIKALAGYLNCQREVKYGSENSRIDLLLSGHGEQPDCYIEVKSVTLETDGQGYFPDAVTLRGQKHLRELIAMRELGLRAALLFVVGHSGIQSVKPAAHIDPQYAELCILAKQKGVEFYALGIEVSASDLTAGLLLPVDVG</sequence>